<dbReference type="PANTHER" id="PTHR43464:SF19">
    <property type="entry name" value="UBIQUINONE BIOSYNTHESIS O-METHYLTRANSFERASE, MITOCHONDRIAL"/>
    <property type="match status" value="1"/>
</dbReference>
<dbReference type="Gene3D" id="3.40.50.150">
    <property type="entry name" value="Vaccinia Virus protein VP39"/>
    <property type="match status" value="1"/>
</dbReference>
<comment type="caution">
    <text evidence="5">The sequence shown here is derived from an EMBL/GenBank/DDBJ whole genome shotgun (WGS) entry which is preliminary data.</text>
</comment>
<feature type="domain" description="Methyltransferase" evidence="4">
    <location>
        <begin position="46"/>
        <end position="148"/>
    </location>
</feature>
<dbReference type="InterPro" id="IPR029063">
    <property type="entry name" value="SAM-dependent_MTases_sf"/>
</dbReference>
<evidence type="ECO:0000259" key="4">
    <source>
        <dbReference type="Pfam" id="PF13649"/>
    </source>
</evidence>
<evidence type="ECO:0000256" key="3">
    <source>
        <dbReference type="ARBA" id="ARBA00022691"/>
    </source>
</evidence>
<evidence type="ECO:0000256" key="2">
    <source>
        <dbReference type="ARBA" id="ARBA00022679"/>
    </source>
</evidence>
<keyword evidence="3" id="KW-0949">S-adenosyl-L-methionine</keyword>
<dbReference type="CDD" id="cd02440">
    <property type="entry name" value="AdoMet_MTases"/>
    <property type="match status" value="1"/>
</dbReference>
<evidence type="ECO:0000313" key="6">
    <source>
        <dbReference type="Proteomes" id="UP000600247"/>
    </source>
</evidence>
<dbReference type="Pfam" id="PF13649">
    <property type="entry name" value="Methyltransf_25"/>
    <property type="match status" value="1"/>
</dbReference>
<dbReference type="RefSeq" id="WP_229692109.1">
    <property type="nucleotide sequence ID" value="NZ_BMHY01000004.1"/>
</dbReference>
<keyword evidence="2" id="KW-0808">Transferase</keyword>
<organism evidence="5 6">
    <name type="scientific">Paenibacillus radicis</name>
    <name type="common">ex Gao et al. 2016</name>
    <dbReference type="NCBI Taxonomy" id="1737354"/>
    <lineage>
        <taxon>Bacteria</taxon>
        <taxon>Bacillati</taxon>
        <taxon>Bacillota</taxon>
        <taxon>Bacilli</taxon>
        <taxon>Bacillales</taxon>
        <taxon>Paenibacillaceae</taxon>
        <taxon>Paenibacillus</taxon>
    </lineage>
</organism>
<dbReference type="GO" id="GO:0032259">
    <property type="term" value="P:methylation"/>
    <property type="evidence" value="ECO:0007669"/>
    <property type="project" value="UniProtKB-KW"/>
</dbReference>
<evidence type="ECO:0000313" key="5">
    <source>
        <dbReference type="EMBL" id="GGG67884.1"/>
    </source>
</evidence>
<dbReference type="SUPFAM" id="SSF53335">
    <property type="entry name" value="S-adenosyl-L-methionine-dependent methyltransferases"/>
    <property type="match status" value="1"/>
</dbReference>
<dbReference type="PANTHER" id="PTHR43464">
    <property type="entry name" value="METHYLTRANSFERASE"/>
    <property type="match status" value="1"/>
</dbReference>
<protein>
    <submittedName>
        <fullName evidence="5">SAM-dependent methyltransferase</fullName>
    </submittedName>
</protein>
<dbReference type="AlphaFoldDB" id="A0A917M0S4"/>
<gene>
    <name evidence="5" type="ORF">GCM10010918_23290</name>
</gene>
<sequence>MNQAQQDLLTACMAVYGDSSDGIQRVQTEHRCKLAQFWQIQKGERVLEIGCGQGDTTVVLAQLVGEDGFVHGIDIASPDYGAPMTLGEAAAGLRASAIGSWIQLDFEIDVLGMEFPNQSFDTIVMSHCSWYFASREQLLQVLTKVRKWGKRLCFAEWDARIASIEQYSHLLAALIQAQYEAYKRVSQSNIRTLFAPGDLLEIAEAAGWSVNSEGTIYSPDLQDGGWEVDYTLQCYEEEMKAAIDIPAKLTALIASQIAMLTEAKRTHGIKPLSTFAFIAASE</sequence>
<keyword evidence="6" id="KW-1185">Reference proteome</keyword>
<proteinExistence type="predicted"/>
<reference evidence="5 6" key="1">
    <citation type="journal article" date="2014" name="Int. J. Syst. Evol. Microbiol.">
        <title>Complete genome sequence of Corynebacterium casei LMG S-19264T (=DSM 44701T), isolated from a smear-ripened cheese.</title>
        <authorList>
            <consortium name="US DOE Joint Genome Institute (JGI-PGF)"/>
            <person name="Walter F."/>
            <person name="Albersmeier A."/>
            <person name="Kalinowski J."/>
            <person name="Ruckert C."/>
        </authorList>
    </citation>
    <scope>NUCLEOTIDE SEQUENCE [LARGE SCALE GENOMIC DNA]</scope>
    <source>
        <strain evidence="5 6">CGMCC 1.15286</strain>
    </source>
</reference>
<keyword evidence="1 5" id="KW-0489">Methyltransferase</keyword>
<name>A0A917M0S4_9BACL</name>
<dbReference type="Proteomes" id="UP000600247">
    <property type="component" value="Unassembled WGS sequence"/>
</dbReference>
<dbReference type="InterPro" id="IPR041698">
    <property type="entry name" value="Methyltransf_25"/>
</dbReference>
<evidence type="ECO:0000256" key="1">
    <source>
        <dbReference type="ARBA" id="ARBA00022603"/>
    </source>
</evidence>
<accession>A0A917M0S4</accession>
<dbReference type="EMBL" id="BMHY01000004">
    <property type="protein sequence ID" value="GGG67884.1"/>
    <property type="molecule type" value="Genomic_DNA"/>
</dbReference>
<dbReference type="GO" id="GO:0010420">
    <property type="term" value="F:polyprenyldihydroxybenzoate methyltransferase activity"/>
    <property type="evidence" value="ECO:0007669"/>
    <property type="project" value="TreeGrafter"/>
</dbReference>